<protein>
    <recommendedName>
        <fullName evidence="4">Alkaline phosphatase</fullName>
    </recommendedName>
</protein>
<keyword evidence="3" id="KW-1185">Reference proteome</keyword>
<dbReference type="Pfam" id="PF05787">
    <property type="entry name" value="PhoX"/>
    <property type="match status" value="1"/>
</dbReference>
<name>A0A318TY13_9RHOB</name>
<dbReference type="Proteomes" id="UP000247727">
    <property type="component" value="Unassembled WGS sequence"/>
</dbReference>
<dbReference type="PANTHER" id="PTHR35399">
    <property type="entry name" value="SLR8030 PROTEIN"/>
    <property type="match status" value="1"/>
</dbReference>
<dbReference type="EMBL" id="QJTK01000012">
    <property type="protein sequence ID" value="PYF08647.1"/>
    <property type="molecule type" value="Genomic_DNA"/>
</dbReference>
<dbReference type="OrthoDB" id="9801383at2"/>
<reference evidence="2 3" key="1">
    <citation type="submission" date="2018-06" db="EMBL/GenBank/DDBJ databases">
        <title>Genomic Encyclopedia of Type Strains, Phase III (KMG-III): the genomes of soil and plant-associated and newly described type strains.</title>
        <authorList>
            <person name="Whitman W."/>
        </authorList>
    </citation>
    <scope>NUCLEOTIDE SEQUENCE [LARGE SCALE GENOMIC DNA]</scope>
    <source>
        <strain evidence="2 3">JA737</strain>
    </source>
</reference>
<feature type="signal peptide" evidence="1">
    <location>
        <begin position="1"/>
        <end position="22"/>
    </location>
</feature>
<organism evidence="2 3">
    <name type="scientific">Rhodobacter viridis</name>
    <dbReference type="NCBI Taxonomy" id="1054202"/>
    <lineage>
        <taxon>Bacteria</taxon>
        <taxon>Pseudomonadati</taxon>
        <taxon>Pseudomonadota</taxon>
        <taxon>Alphaproteobacteria</taxon>
        <taxon>Rhodobacterales</taxon>
        <taxon>Rhodobacter group</taxon>
        <taxon>Rhodobacter</taxon>
    </lineage>
</organism>
<evidence type="ECO:0000313" key="2">
    <source>
        <dbReference type="EMBL" id="PYF08647.1"/>
    </source>
</evidence>
<dbReference type="PANTHER" id="PTHR35399:SF2">
    <property type="entry name" value="DUF839 DOMAIN-CONTAINING PROTEIN"/>
    <property type="match status" value="1"/>
</dbReference>
<gene>
    <name evidence="2" type="ORF">C8J30_11264</name>
</gene>
<comment type="caution">
    <text evidence="2">The sequence shown here is derived from an EMBL/GenBank/DDBJ whole genome shotgun (WGS) entry which is preliminary data.</text>
</comment>
<accession>A0A318TY13</accession>
<dbReference type="AlphaFoldDB" id="A0A318TY13"/>
<proteinExistence type="predicted"/>
<feature type="chain" id="PRO_5016309069" description="Alkaline phosphatase" evidence="1">
    <location>
        <begin position="23"/>
        <end position="597"/>
    </location>
</feature>
<evidence type="ECO:0008006" key="4">
    <source>
        <dbReference type="Google" id="ProtNLM"/>
    </source>
</evidence>
<evidence type="ECO:0000313" key="3">
    <source>
        <dbReference type="Proteomes" id="UP000247727"/>
    </source>
</evidence>
<evidence type="ECO:0000256" key="1">
    <source>
        <dbReference type="SAM" id="SignalP"/>
    </source>
</evidence>
<dbReference type="InterPro" id="IPR008557">
    <property type="entry name" value="PhoX"/>
</dbReference>
<sequence>MTLRSQLLAASALIAAPIFAHAGDLVFAPVPFAADDAAKRAVLASDKVTIDGKDYAIGYTTLARSGDKIGAGVFAALTDRKGQVVKSEDGSEHISVDADFTSLLHVGGKIFSVTHFESRPGAMYVSELTQAAEGKLTPISTKPVDFSAFGGLWVPCAGSVTPWETHLGSEEYPADAREIEAATALDQIDDYDFPMARYEGVDPAKMTLDAFRAAFKPYRYGFPTEVTVTEDGTAKAQKHFAMGRVAVELAKVMPDKKTAYISDDGTNTGLFRFVADAEGDLSAGKLYAAKWVQTSDAGAGAATLDWVDLGHADDATIQAAIEKGVQFSDLFETAEFGADGSCPEGFLASNAEDRAECLKVKPGMEAVASRLETRRYASMLGATTEFRKMEGIAFDPDHMKVYVAMSEVSKAMEGGAKQDKGGRDAIRLEKNSCGAVYQLDLDASYTATAMSALVAGTPMSKDQEAAAADPNCDPSHNMCGDAAKVNTCDVNGIANPDNITYIPGYNTLIIGEDTGEGHQNDAIWAMNLGDKSLTRIFSSPYGSETTSAYWYPNLGGHGYLMAVVQHPYGESDEDKLTDPADARAYVGYIGPFPALAK</sequence>
<dbReference type="RefSeq" id="WP_110806515.1">
    <property type="nucleotide sequence ID" value="NZ_QJTK01000012.1"/>
</dbReference>
<keyword evidence="1" id="KW-0732">Signal</keyword>